<accession>A0A383DRZ1</accession>
<organism evidence="1">
    <name type="scientific">marine metagenome</name>
    <dbReference type="NCBI Taxonomy" id="408172"/>
    <lineage>
        <taxon>unclassified sequences</taxon>
        <taxon>metagenomes</taxon>
        <taxon>ecological metagenomes</taxon>
    </lineage>
</organism>
<protein>
    <submittedName>
        <fullName evidence="1">Uncharacterized protein</fullName>
    </submittedName>
</protein>
<feature type="non-terminal residue" evidence="1">
    <location>
        <position position="1"/>
    </location>
</feature>
<dbReference type="EMBL" id="UINC01219521">
    <property type="protein sequence ID" value="SVE47020.1"/>
    <property type="molecule type" value="Genomic_DNA"/>
</dbReference>
<name>A0A383DRZ1_9ZZZZ</name>
<feature type="non-terminal residue" evidence="1">
    <location>
        <position position="54"/>
    </location>
</feature>
<dbReference type="AlphaFoldDB" id="A0A383DRZ1"/>
<gene>
    <name evidence="1" type="ORF">METZ01_LOCUS499874</name>
</gene>
<evidence type="ECO:0000313" key="1">
    <source>
        <dbReference type="EMBL" id="SVE47020.1"/>
    </source>
</evidence>
<proteinExistence type="predicted"/>
<reference evidence="1" key="1">
    <citation type="submission" date="2018-05" db="EMBL/GenBank/DDBJ databases">
        <authorList>
            <person name="Lanie J.A."/>
            <person name="Ng W.-L."/>
            <person name="Kazmierczak K.M."/>
            <person name="Andrzejewski T.M."/>
            <person name="Davidsen T.M."/>
            <person name="Wayne K.J."/>
            <person name="Tettelin H."/>
            <person name="Glass J.I."/>
            <person name="Rusch D."/>
            <person name="Podicherti R."/>
            <person name="Tsui H.-C.T."/>
            <person name="Winkler M.E."/>
        </authorList>
    </citation>
    <scope>NUCLEOTIDE SEQUENCE</scope>
</reference>
<sequence length="54" mass="6164">VHKVLITSVPFGVKDKKPIEILESLPVDYQVNQLGRKLNEDELFSMIEDVNVLI</sequence>